<feature type="non-terminal residue" evidence="2">
    <location>
        <position position="1"/>
    </location>
</feature>
<dbReference type="Proteomes" id="UP000593573">
    <property type="component" value="Unassembled WGS sequence"/>
</dbReference>
<keyword evidence="3" id="KW-1185">Reference proteome</keyword>
<evidence type="ECO:0000256" key="1">
    <source>
        <dbReference type="SAM" id="SignalP"/>
    </source>
</evidence>
<evidence type="ECO:0000313" key="3">
    <source>
        <dbReference type="Proteomes" id="UP000593573"/>
    </source>
</evidence>
<feature type="signal peptide" evidence="1">
    <location>
        <begin position="1"/>
        <end position="21"/>
    </location>
</feature>
<feature type="chain" id="PRO_5029663683" evidence="1">
    <location>
        <begin position="22"/>
        <end position="48"/>
    </location>
</feature>
<gene>
    <name evidence="2" type="ORF">Goklo_013253</name>
</gene>
<dbReference type="EMBL" id="JABFAB010000004">
    <property type="protein sequence ID" value="MBA0645122.1"/>
    <property type="molecule type" value="Genomic_DNA"/>
</dbReference>
<proteinExistence type="predicted"/>
<sequence length="48" mass="5309">MAFVLTVLLMVLVMPYAACHAYRDGRLEEVALRHLGAEDGHTVIAKNI</sequence>
<name>A0A7J8U3Q4_9ROSI</name>
<keyword evidence="1" id="KW-0732">Signal</keyword>
<accession>A0A7J8U3Q4</accession>
<dbReference type="AlphaFoldDB" id="A0A7J8U3Q4"/>
<dbReference type="OrthoDB" id="1743610at2759"/>
<evidence type="ECO:0000313" key="2">
    <source>
        <dbReference type="EMBL" id="MBA0645122.1"/>
    </source>
</evidence>
<reference evidence="2 3" key="1">
    <citation type="journal article" date="2019" name="Genome Biol. Evol.">
        <title>Insights into the evolution of the New World diploid cottons (Gossypium, subgenus Houzingenia) based on genome sequencing.</title>
        <authorList>
            <person name="Grover C.E."/>
            <person name="Arick M.A. 2nd"/>
            <person name="Thrash A."/>
            <person name="Conover J.L."/>
            <person name="Sanders W.S."/>
            <person name="Peterson D.G."/>
            <person name="Frelichowski J.E."/>
            <person name="Scheffler J.A."/>
            <person name="Scheffler B.E."/>
            <person name="Wendel J.F."/>
        </authorList>
    </citation>
    <scope>NUCLEOTIDE SEQUENCE [LARGE SCALE GENOMIC DNA]</scope>
    <source>
        <strain evidence="2">57</strain>
        <tissue evidence="2">Leaf</tissue>
    </source>
</reference>
<protein>
    <submittedName>
        <fullName evidence="2">Uncharacterized protein</fullName>
    </submittedName>
</protein>
<comment type="caution">
    <text evidence="2">The sequence shown here is derived from an EMBL/GenBank/DDBJ whole genome shotgun (WGS) entry which is preliminary data.</text>
</comment>
<organism evidence="2 3">
    <name type="scientific">Gossypium klotzschianum</name>
    <dbReference type="NCBI Taxonomy" id="34286"/>
    <lineage>
        <taxon>Eukaryota</taxon>
        <taxon>Viridiplantae</taxon>
        <taxon>Streptophyta</taxon>
        <taxon>Embryophyta</taxon>
        <taxon>Tracheophyta</taxon>
        <taxon>Spermatophyta</taxon>
        <taxon>Magnoliopsida</taxon>
        <taxon>eudicotyledons</taxon>
        <taxon>Gunneridae</taxon>
        <taxon>Pentapetalae</taxon>
        <taxon>rosids</taxon>
        <taxon>malvids</taxon>
        <taxon>Malvales</taxon>
        <taxon>Malvaceae</taxon>
        <taxon>Malvoideae</taxon>
        <taxon>Gossypium</taxon>
    </lineage>
</organism>